<keyword evidence="2" id="KW-1185">Reference proteome</keyword>
<evidence type="ECO:0000313" key="2">
    <source>
        <dbReference type="Proteomes" id="UP000887581"/>
    </source>
</evidence>
<feature type="region of interest" description="Disordered" evidence="1">
    <location>
        <begin position="47"/>
        <end position="74"/>
    </location>
</feature>
<proteinExistence type="predicted"/>
<accession>A0A915PBD3</accession>
<name>A0A915PBD3_9BILA</name>
<dbReference type="Proteomes" id="UP000887581">
    <property type="component" value="Unplaced"/>
</dbReference>
<reference evidence="3" key="1">
    <citation type="submission" date="2022-11" db="UniProtKB">
        <authorList>
            <consortium name="WormBaseParasite"/>
        </authorList>
    </citation>
    <scope>IDENTIFICATION</scope>
</reference>
<dbReference type="AlphaFoldDB" id="A0A915PBD3"/>
<sequence length="74" mass="8740">MEREERSMQPNRLKWSSLDKGRVRDKSSWWHTIFTDEFTRTCVIGVHPRSPRNKTQSMRIDGGDLDGMEDNRSS</sequence>
<evidence type="ECO:0000256" key="1">
    <source>
        <dbReference type="SAM" id="MobiDB-lite"/>
    </source>
</evidence>
<evidence type="ECO:0000313" key="3">
    <source>
        <dbReference type="WBParaSite" id="sdigi.contig1.g55.t1"/>
    </source>
</evidence>
<dbReference type="WBParaSite" id="sdigi.contig1.g55.t1">
    <property type="protein sequence ID" value="sdigi.contig1.g55.t1"/>
    <property type="gene ID" value="sdigi.contig1.g55"/>
</dbReference>
<organism evidence="2 3">
    <name type="scientific">Setaria digitata</name>
    <dbReference type="NCBI Taxonomy" id="48799"/>
    <lineage>
        <taxon>Eukaryota</taxon>
        <taxon>Metazoa</taxon>
        <taxon>Ecdysozoa</taxon>
        <taxon>Nematoda</taxon>
        <taxon>Chromadorea</taxon>
        <taxon>Rhabditida</taxon>
        <taxon>Spirurina</taxon>
        <taxon>Spiruromorpha</taxon>
        <taxon>Filarioidea</taxon>
        <taxon>Setariidae</taxon>
        <taxon>Setaria</taxon>
    </lineage>
</organism>
<protein>
    <submittedName>
        <fullName evidence="3">Uncharacterized protein</fullName>
    </submittedName>
</protein>